<dbReference type="EMBL" id="KV428018">
    <property type="protein sequence ID" value="KZT41802.1"/>
    <property type="molecule type" value="Genomic_DNA"/>
</dbReference>
<reference evidence="1 2" key="1">
    <citation type="journal article" date="2016" name="Mol. Biol. Evol.">
        <title>Comparative Genomics of Early-Diverging Mushroom-Forming Fungi Provides Insights into the Origins of Lignocellulose Decay Capabilities.</title>
        <authorList>
            <person name="Nagy L.G."/>
            <person name="Riley R."/>
            <person name="Tritt A."/>
            <person name="Adam C."/>
            <person name="Daum C."/>
            <person name="Floudas D."/>
            <person name="Sun H."/>
            <person name="Yadav J.S."/>
            <person name="Pangilinan J."/>
            <person name="Larsson K.H."/>
            <person name="Matsuura K."/>
            <person name="Barry K."/>
            <person name="Labutti K."/>
            <person name="Kuo R."/>
            <person name="Ohm R.A."/>
            <person name="Bhattacharya S.S."/>
            <person name="Shirouzu T."/>
            <person name="Yoshinaga Y."/>
            <person name="Martin F.M."/>
            <person name="Grigoriev I.V."/>
            <person name="Hibbett D.S."/>
        </authorList>
    </citation>
    <scope>NUCLEOTIDE SEQUENCE [LARGE SCALE GENOMIC DNA]</scope>
    <source>
        <strain evidence="1 2">HHB10207 ss-3</strain>
    </source>
</reference>
<organism evidence="1 2">
    <name type="scientific">Sistotremastrum suecicum HHB10207 ss-3</name>
    <dbReference type="NCBI Taxonomy" id="1314776"/>
    <lineage>
        <taxon>Eukaryota</taxon>
        <taxon>Fungi</taxon>
        <taxon>Dikarya</taxon>
        <taxon>Basidiomycota</taxon>
        <taxon>Agaricomycotina</taxon>
        <taxon>Agaricomycetes</taxon>
        <taxon>Sistotremastrales</taxon>
        <taxon>Sistotremastraceae</taxon>
        <taxon>Sistotremastrum</taxon>
    </lineage>
</organism>
<protein>
    <submittedName>
        <fullName evidence="1">Uncharacterized protein</fullName>
    </submittedName>
</protein>
<proteinExistence type="predicted"/>
<gene>
    <name evidence="1" type="ORF">SISSUDRAFT_203969</name>
</gene>
<accession>A0A166GLP4</accession>
<dbReference type="Proteomes" id="UP000076798">
    <property type="component" value="Unassembled WGS sequence"/>
</dbReference>
<evidence type="ECO:0000313" key="2">
    <source>
        <dbReference type="Proteomes" id="UP000076798"/>
    </source>
</evidence>
<evidence type="ECO:0000313" key="1">
    <source>
        <dbReference type="EMBL" id="KZT41802.1"/>
    </source>
</evidence>
<sequence length="107" mass="12019">MIGSAELHAHAHAHSAIRRMRACLCHFCLSSHFFPQEVTCTPYNAPIINRNGNNKGYSPHGCLPPTSGLEARSRLSWSLQTDTRTWTFPKNISFLAWRHTALSKTIS</sequence>
<keyword evidence="2" id="KW-1185">Reference proteome</keyword>
<name>A0A166GLP4_9AGAM</name>
<dbReference type="AlphaFoldDB" id="A0A166GLP4"/>